<organism evidence="1 2">
    <name type="scientific">Panagrolaimus sp. JU765</name>
    <dbReference type="NCBI Taxonomy" id="591449"/>
    <lineage>
        <taxon>Eukaryota</taxon>
        <taxon>Metazoa</taxon>
        <taxon>Ecdysozoa</taxon>
        <taxon>Nematoda</taxon>
        <taxon>Chromadorea</taxon>
        <taxon>Rhabditida</taxon>
        <taxon>Tylenchina</taxon>
        <taxon>Panagrolaimomorpha</taxon>
        <taxon>Panagrolaimoidea</taxon>
        <taxon>Panagrolaimidae</taxon>
        <taxon>Panagrolaimus</taxon>
    </lineage>
</organism>
<reference evidence="2" key="1">
    <citation type="submission" date="2022-11" db="UniProtKB">
        <authorList>
            <consortium name="WormBaseParasite"/>
        </authorList>
    </citation>
    <scope>IDENTIFICATION</scope>
</reference>
<dbReference type="Proteomes" id="UP000887576">
    <property type="component" value="Unplaced"/>
</dbReference>
<evidence type="ECO:0000313" key="1">
    <source>
        <dbReference type="Proteomes" id="UP000887576"/>
    </source>
</evidence>
<accession>A0AC34QUM1</accession>
<name>A0AC34QUM1_9BILA</name>
<dbReference type="WBParaSite" id="JU765_v2.g19567.t1">
    <property type="protein sequence ID" value="JU765_v2.g19567.t1"/>
    <property type="gene ID" value="JU765_v2.g19567"/>
</dbReference>
<proteinExistence type="predicted"/>
<protein>
    <submittedName>
        <fullName evidence="2">Uncharacterized protein</fullName>
    </submittedName>
</protein>
<evidence type="ECO:0000313" key="2">
    <source>
        <dbReference type="WBParaSite" id="JU765_v2.g19567.t1"/>
    </source>
</evidence>
<sequence length="98" mass="11108">MLTYESYKEILTTSLQGFISQIGGQFGLFLGLSVITIVQFCFSMTKIGIKKAKKTYDDVDPFFKHLLENFEKENSNKFSNGDAIKEKPKELNLSDISV</sequence>